<dbReference type="EMBL" id="VNJI01000011">
    <property type="protein sequence ID" value="TVY09953.1"/>
    <property type="molecule type" value="Genomic_DNA"/>
</dbReference>
<comment type="caution">
    <text evidence="6">The sequence shown here is derived from an EMBL/GenBank/DDBJ whole genome shotgun (WGS) entry which is preliminary data.</text>
</comment>
<accession>A0A559KCW3</accession>
<dbReference type="InterPro" id="IPR051451">
    <property type="entry name" value="PhoH2-like"/>
</dbReference>
<evidence type="ECO:0000313" key="7">
    <source>
        <dbReference type="Proteomes" id="UP000317036"/>
    </source>
</evidence>
<dbReference type="Gene3D" id="3.40.50.300">
    <property type="entry name" value="P-loop containing nucleotide triphosphate hydrolases"/>
    <property type="match status" value="1"/>
</dbReference>
<evidence type="ECO:0000259" key="4">
    <source>
        <dbReference type="Pfam" id="PF02562"/>
    </source>
</evidence>
<dbReference type="Gene3D" id="3.40.50.1010">
    <property type="entry name" value="5'-nuclease"/>
    <property type="match status" value="1"/>
</dbReference>
<name>A0A559KCW3_9BACL</name>
<proteinExistence type="inferred from homology"/>
<organism evidence="6 7">
    <name type="scientific">Paenibacillus cremeus</name>
    <dbReference type="NCBI Taxonomy" id="2163881"/>
    <lineage>
        <taxon>Bacteria</taxon>
        <taxon>Bacillati</taxon>
        <taxon>Bacillota</taxon>
        <taxon>Bacilli</taxon>
        <taxon>Bacillales</taxon>
        <taxon>Paenibacillaceae</taxon>
        <taxon>Paenibacillus</taxon>
    </lineage>
</organism>
<feature type="domain" description="PIN" evidence="5">
    <location>
        <begin position="4"/>
        <end position="114"/>
    </location>
</feature>
<dbReference type="Pfam" id="PF02562">
    <property type="entry name" value="PhoH"/>
    <property type="match status" value="1"/>
</dbReference>
<dbReference type="GO" id="GO:0005524">
    <property type="term" value="F:ATP binding"/>
    <property type="evidence" value="ECO:0007669"/>
    <property type="project" value="UniProtKB-KW"/>
</dbReference>
<dbReference type="InterPro" id="IPR003714">
    <property type="entry name" value="PhoH"/>
</dbReference>
<dbReference type="OrthoDB" id="9773137at2"/>
<dbReference type="InterPro" id="IPR027417">
    <property type="entry name" value="P-loop_NTPase"/>
</dbReference>
<evidence type="ECO:0008006" key="8">
    <source>
        <dbReference type="Google" id="ProtNLM"/>
    </source>
</evidence>
<gene>
    <name evidence="6" type="ORF">FPZ49_11320</name>
</gene>
<keyword evidence="1" id="KW-0547">Nucleotide-binding</keyword>
<dbReference type="Pfam" id="PF13638">
    <property type="entry name" value="PIN_4"/>
    <property type="match status" value="1"/>
</dbReference>
<dbReference type="InterPro" id="IPR002716">
    <property type="entry name" value="PIN_dom"/>
</dbReference>
<evidence type="ECO:0000313" key="6">
    <source>
        <dbReference type="EMBL" id="TVY09953.1"/>
    </source>
</evidence>
<evidence type="ECO:0000256" key="1">
    <source>
        <dbReference type="ARBA" id="ARBA00022741"/>
    </source>
</evidence>
<comment type="similarity">
    <text evidence="3">In the N-terminal section; belongs to the PINc/VapC protein family.</text>
</comment>
<evidence type="ECO:0000256" key="3">
    <source>
        <dbReference type="ARBA" id="ARBA00046345"/>
    </source>
</evidence>
<evidence type="ECO:0000256" key="2">
    <source>
        <dbReference type="ARBA" id="ARBA00022840"/>
    </source>
</evidence>
<dbReference type="GO" id="GO:0005829">
    <property type="term" value="C:cytosol"/>
    <property type="evidence" value="ECO:0007669"/>
    <property type="project" value="TreeGrafter"/>
</dbReference>
<dbReference type="SUPFAM" id="SSF88723">
    <property type="entry name" value="PIN domain-like"/>
    <property type="match status" value="1"/>
</dbReference>
<dbReference type="SUPFAM" id="SSF52540">
    <property type="entry name" value="P-loop containing nucleoside triphosphate hydrolases"/>
    <property type="match status" value="1"/>
</dbReference>
<protein>
    <recommendedName>
        <fullName evidence="8">PIN domain-containing protein</fullName>
    </recommendedName>
</protein>
<dbReference type="PANTHER" id="PTHR30473:SF2">
    <property type="entry name" value="PIN DOMAIN-CONTAINING PROTEIN"/>
    <property type="match status" value="1"/>
</dbReference>
<feature type="domain" description="PhoH-like protein" evidence="4">
    <location>
        <begin position="214"/>
        <end position="402"/>
    </location>
</feature>
<dbReference type="RefSeq" id="WP_144846570.1">
    <property type="nucleotide sequence ID" value="NZ_VNJI01000011.1"/>
</dbReference>
<keyword evidence="2" id="KW-0067">ATP-binding</keyword>
<keyword evidence="7" id="KW-1185">Reference proteome</keyword>
<dbReference type="PANTHER" id="PTHR30473">
    <property type="entry name" value="PROTEIN PHOH"/>
    <property type="match status" value="1"/>
</dbReference>
<dbReference type="Proteomes" id="UP000317036">
    <property type="component" value="Unassembled WGS sequence"/>
</dbReference>
<sequence length="414" mass="47941">MKSYLVDTNVILDQYEILNDTKYVVSSHALREIEKHEHSHNQELSYKARQVKRFLDENSNISYDLKDYHFNLNEIFDNYYEDNRMLQACVENEYGLVTNDILLKLKAEGFGIEVVVPSRTDVTHEHYRGVKDIYFDRNSTEDQIKLASIYESQEQNVYDLSLNEYISIWDLSKPTYDENNKVTGYELIDQLKWDGNRLIKIKYKHAESRFMGKVSPINYKQRLLFDLLQNRNIGIKLCQGNFGTGKDYSMVANMIKLIEDNAFEKMIFIRNTEPLEGSKELGFLPGDLMAKMEPWVGMIADCLGGYEGLRMLVEKGKIEIANFSALRGRSFANSILYCSEGQNLSSNHMKLIISRVGQGSELWINGDLKQRDNKRYDSDSGIRTLYKLKGHKLFGMVTLDKNERSNVASLVELL</sequence>
<dbReference type="InterPro" id="IPR029060">
    <property type="entry name" value="PIN-like_dom_sf"/>
</dbReference>
<evidence type="ECO:0000259" key="5">
    <source>
        <dbReference type="Pfam" id="PF13638"/>
    </source>
</evidence>
<reference evidence="6 7" key="1">
    <citation type="submission" date="2019-07" db="EMBL/GenBank/DDBJ databases">
        <authorList>
            <person name="Kim J."/>
        </authorList>
    </citation>
    <scope>NUCLEOTIDE SEQUENCE [LARGE SCALE GENOMIC DNA]</scope>
    <source>
        <strain evidence="6 7">JC52</strain>
    </source>
</reference>
<dbReference type="AlphaFoldDB" id="A0A559KCW3"/>